<organism evidence="7 8">
    <name type="scientific">Aulographum hederae CBS 113979</name>
    <dbReference type="NCBI Taxonomy" id="1176131"/>
    <lineage>
        <taxon>Eukaryota</taxon>
        <taxon>Fungi</taxon>
        <taxon>Dikarya</taxon>
        <taxon>Ascomycota</taxon>
        <taxon>Pezizomycotina</taxon>
        <taxon>Dothideomycetes</taxon>
        <taxon>Pleosporomycetidae</taxon>
        <taxon>Aulographales</taxon>
        <taxon>Aulographaceae</taxon>
    </lineage>
</organism>
<keyword evidence="8" id="KW-1185">Reference proteome</keyword>
<keyword evidence="6" id="KW-0472">Membrane</keyword>
<dbReference type="GO" id="GO:0045944">
    <property type="term" value="P:positive regulation of transcription by RNA polymerase II"/>
    <property type="evidence" value="ECO:0007669"/>
    <property type="project" value="TreeGrafter"/>
</dbReference>
<dbReference type="Pfam" id="PF13637">
    <property type="entry name" value="Ank_4"/>
    <property type="match status" value="1"/>
</dbReference>
<dbReference type="GO" id="GO:0005634">
    <property type="term" value="C:nucleus"/>
    <property type="evidence" value="ECO:0007669"/>
    <property type="project" value="TreeGrafter"/>
</dbReference>
<dbReference type="InterPro" id="IPR050663">
    <property type="entry name" value="Ankyrin-SOCS_Box"/>
</dbReference>
<evidence type="ECO:0000256" key="6">
    <source>
        <dbReference type="SAM" id="Phobius"/>
    </source>
</evidence>
<dbReference type="InterPro" id="IPR036770">
    <property type="entry name" value="Ankyrin_rpt-contain_sf"/>
</dbReference>
<gene>
    <name evidence="7" type="ORF">K402DRAFT_394037</name>
</gene>
<protein>
    <submittedName>
        <fullName evidence="7">Uncharacterized protein</fullName>
    </submittedName>
</protein>
<feature type="repeat" description="ANK" evidence="3">
    <location>
        <begin position="37"/>
        <end position="58"/>
    </location>
</feature>
<feature type="compositionally biased region" description="Polar residues" evidence="5">
    <location>
        <begin position="848"/>
        <end position="857"/>
    </location>
</feature>
<dbReference type="Pfam" id="PF12796">
    <property type="entry name" value="Ank_2"/>
    <property type="match status" value="2"/>
</dbReference>
<feature type="coiled-coil region" evidence="4">
    <location>
        <begin position="647"/>
        <end position="674"/>
    </location>
</feature>
<dbReference type="PANTHER" id="PTHR24193">
    <property type="entry name" value="ANKYRIN REPEAT PROTEIN"/>
    <property type="match status" value="1"/>
</dbReference>
<dbReference type="EMBL" id="ML977158">
    <property type="protein sequence ID" value="KAF1986185.1"/>
    <property type="molecule type" value="Genomic_DNA"/>
</dbReference>
<dbReference type="PANTHER" id="PTHR24193:SF121">
    <property type="entry name" value="ADA2A-CONTAINING COMPLEX COMPONENT 3, ISOFORM D"/>
    <property type="match status" value="1"/>
</dbReference>
<keyword evidence="6" id="KW-1133">Transmembrane helix</keyword>
<keyword evidence="1" id="KW-0677">Repeat</keyword>
<dbReference type="OrthoDB" id="341259at2759"/>
<feature type="transmembrane region" description="Helical" evidence="6">
    <location>
        <begin position="689"/>
        <end position="716"/>
    </location>
</feature>
<feature type="compositionally biased region" description="Basic residues" evidence="5">
    <location>
        <begin position="860"/>
        <end position="869"/>
    </location>
</feature>
<dbReference type="SMART" id="SM00248">
    <property type="entry name" value="ANK"/>
    <property type="match status" value="5"/>
</dbReference>
<evidence type="ECO:0000256" key="1">
    <source>
        <dbReference type="ARBA" id="ARBA00022737"/>
    </source>
</evidence>
<dbReference type="PROSITE" id="PS50297">
    <property type="entry name" value="ANK_REP_REGION"/>
    <property type="match status" value="3"/>
</dbReference>
<keyword evidence="4" id="KW-0175">Coiled coil</keyword>
<dbReference type="PROSITE" id="PS50088">
    <property type="entry name" value="ANK_REPEAT"/>
    <property type="match status" value="3"/>
</dbReference>
<evidence type="ECO:0000256" key="3">
    <source>
        <dbReference type="PROSITE-ProRule" id="PRU00023"/>
    </source>
</evidence>
<feature type="repeat" description="ANK" evidence="3">
    <location>
        <begin position="186"/>
        <end position="219"/>
    </location>
</feature>
<accession>A0A6G1GZ26</accession>
<sequence>MANDIEGLLYAVEEGDLDEVKHILSSTALRVDSTNQYGETPLHVAVRNNRTPIAEWLIAQCSATDRPTYVTARGSWDQTPLHLAHNAKIVEILVTEALDRKDAFLSARDDINGTPLHCAVHEGRIRVVKKLISLSADKNAFIETKVTHGATLLHFAVSFKKDEQIVAELIKHSTRKGIYVNMQNEHGETALYIAVERKCPSSMISLLLEQGADPGIKEREGISAWDFACSKKRWPAITTFLRRDLGEDKRDYVELSSGDDPDNFYDAEDGLPAFIRSTKMSLVITHLVNSRTRKPAVLECILRQIGLSFFESYEPLPYMRCRESSCIFQPLDSPIPDGESKDFLSLVIPFIHVDPWITSKERQTRCNEKTQTLTHCIGSGRTLLEAHMPLTLDEYCSPALTRDVLDRRNTDQVLGRLTRWKEEKQEKELFKDEKEVGTTLRDELCLLWRARKKTNATGDPNPPKIVVTVHQAWIWKIDDEIIAALQEQIRQKIDNYNSGSDAFSMLGELVGEKWTIIALLFSRIVELFDDPAGGGPAEPLLKRYGNAISILSEDVNEYVRNTSIEKLHVEQEKGFFHQINDIREELSMIRSVLAEQEEVWKEFMSLQWPNLGPGKHQEMKNANIRDLVLAKAEQDAWRQIWQPQAKYQKYRRQIARLEEDAERVERNITIKLDLMQKHASMKESHSASMMSAAVFGFTIITIIFTPLSFMVSLFALPMKEFNQGKEPKNKDGLYKTNYVGTWIATAELASIVVTVIAMWAALRYGMGVSLWQKFRTMIREKAKIARELERASQPNPSKEVDSATGDRTEKIKAKANDAIEAKAPASDGLGNAKKAAPAQSPAQKTSSGVNAAPSTVGRNPLKRFRRHVKDKTGADDVV</sequence>
<reference evidence="7" key="1">
    <citation type="journal article" date="2020" name="Stud. Mycol.">
        <title>101 Dothideomycetes genomes: a test case for predicting lifestyles and emergence of pathogens.</title>
        <authorList>
            <person name="Haridas S."/>
            <person name="Albert R."/>
            <person name="Binder M."/>
            <person name="Bloem J."/>
            <person name="Labutti K."/>
            <person name="Salamov A."/>
            <person name="Andreopoulos B."/>
            <person name="Baker S."/>
            <person name="Barry K."/>
            <person name="Bills G."/>
            <person name="Bluhm B."/>
            <person name="Cannon C."/>
            <person name="Castanera R."/>
            <person name="Culley D."/>
            <person name="Daum C."/>
            <person name="Ezra D."/>
            <person name="Gonzalez J."/>
            <person name="Henrissat B."/>
            <person name="Kuo A."/>
            <person name="Liang C."/>
            <person name="Lipzen A."/>
            <person name="Lutzoni F."/>
            <person name="Magnuson J."/>
            <person name="Mondo S."/>
            <person name="Nolan M."/>
            <person name="Ohm R."/>
            <person name="Pangilinan J."/>
            <person name="Park H.-J."/>
            <person name="Ramirez L."/>
            <person name="Alfaro M."/>
            <person name="Sun H."/>
            <person name="Tritt A."/>
            <person name="Yoshinaga Y."/>
            <person name="Zwiers L.-H."/>
            <person name="Turgeon B."/>
            <person name="Goodwin S."/>
            <person name="Spatafora J."/>
            <person name="Crous P."/>
            <person name="Grigoriev I."/>
        </authorList>
    </citation>
    <scope>NUCLEOTIDE SEQUENCE</scope>
    <source>
        <strain evidence="7">CBS 113979</strain>
    </source>
</reference>
<dbReference type="InterPro" id="IPR002110">
    <property type="entry name" value="Ankyrin_rpt"/>
</dbReference>
<keyword evidence="6" id="KW-0812">Transmembrane</keyword>
<feature type="compositionally biased region" description="Low complexity" evidence="5">
    <location>
        <begin position="832"/>
        <end position="847"/>
    </location>
</feature>
<dbReference type="Gene3D" id="1.25.40.20">
    <property type="entry name" value="Ankyrin repeat-containing domain"/>
    <property type="match status" value="1"/>
</dbReference>
<evidence type="ECO:0000256" key="4">
    <source>
        <dbReference type="SAM" id="Coils"/>
    </source>
</evidence>
<dbReference type="GO" id="GO:0000976">
    <property type="term" value="F:transcription cis-regulatory region binding"/>
    <property type="evidence" value="ECO:0007669"/>
    <property type="project" value="TreeGrafter"/>
</dbReference>
<feature type="repeat" description="ANK" evidence="3">
    <location>
        <begin position="111"/>
        <end position="143"/>
    </location>
</feature>
<feature type="transmembrane region" description="Helical" evidence="6">
    <location>
        <begin position="737"/>
        <end position="762"/>
    </location>
</feature>
<feature type="region of interest" description="Disordered" evidence="5">
    <location>
        <begin position="787"/>
        <end position="878"/>
    </location>
</feature>
<evidence type="ECO:0000313" key="7">
    <source>
        <dbReference type="EMBL" id="KAF1986185.1"/>
    </source>
</evidence>
<evidence type="ECO:0000313" key="8">
    <source>
        <dbReference type="Proteomes" id="UP000800041"/>
    </source>
</evidence>
<keyword evidence="2 3" id="KW-0040">ANK repeat</keyword>
<name>A0A6G1GZ26_9PEZI</name>
<dbReference type="PRINTS" id="PR01415">
    <property type="entry name" value="ANKYRIN"/>
</dbReference>
<dbReference type="Gene3D" id="1.20.58.340">
    <property type="entry name" value="Magnesium transport protein CorA, transmembrane region"/>
    <property type="match status" value="1"/>
</dbReference>
<evidence type="ECO:0000256" key="2">
    <source>
        <dbReference type="ARBA" id="ARBA00023043"/>
    </source>
</evidence>
<dbReference type="AlphaFoldDB" id="A0A6G1GZ26"/>
<feature type="compositionally biased region" description="Basic and acidic residues" evidence="5">
    <location>
        <begin position="798"/>
        <end position="820"/>
    </location>
</feature>
<evidence type="ECO:0000256" key="5">
    <source>
        <dbReference type="SAM" id="MobiDB-lite"/>
    </source>
</evidence>
<proteinExistence type="predicted"/>
<dbReference type="Proteomes" id="UP000800041">
    <property type="component" value="Unassembled WGS sequence"/>
</dbReference>
<dbReference type="SUPFAM" id="SSF48403">
    <property type="entry name" value="Ankyrin repeat"/>
    <property type="match status" value="1"/>
</dbReference>